<feature type="domain" description="NADP-dependent oxidoreductase" evidence="2">
    <location>
        <begin position="15"/>
        <end position="316"/>
    </location>
</feature>
<protein>
    <submittedName>
        <fullName evidence="3">Aryl-alcohol dehydrogenase-like predicted oxidoreductase</fullName>
    </submittedName>
</protein>
<dbReference type="Gene3D" id="3.20.20.100">
    <property type="entry name" value="NADP-dependent oxidoreductase domain"/>
    <property type="match status" value="1"/>
</dbReference>
<dbReference type="AlphaFoldDB" id="A0A3N1GM63"/>
<dbReference type="InterPro" id="IPR036812">
    <property type="entry name" value="NAD(P)_OxRdtase_dom_sf"/>
</dbReference>
<gene>
    <name evidence="3" type="ORF">EDD30_4184</name>
</gene>
<dbReference type="SUPFAM" id="SSF51430">
    <property type="entry name" value="NAD(P)-linked oxidoreductase"/>
    <property type="match status" value="1"/>
</dbReference>
<evidence type="ECO:0000313" key="4">
    <source>
        <dbReference type="Proteomes" id="UP000271683"/>
    </source>
</evidence>
<dbReference type="EMBL" id="RJKL01000001">
    <property type="protein sequence ID" value="ROP31289.1"/>
    <property type="molecule type" value="Genomic_DNA"/>
</dbReference>
<evidence type="ECO:0000313" key="3">
    <source>
        <dbReference type="EMBL" id="ROP31289.1"/>
    </source>
</evidence>
<keyword evidence="1" id="KW-0560">Oxidoreductase</keyword>
<dbReference type="InterPro" id="IPR023210">
    <property type="entry name" value="NADP_OxRdtase_dom"/>
</dbReference>
<dbReference type="PANTHER" id="PTHR43364">
    <property type="entry name" value="NADH-SPECIFIC METHYLGLYOXAL REDUCTASE-RELATED"/>
    <property type="match status" value="1"/>
</dbReference>
<reference evidence="3 4" key="1">
    <citation type="submission" date="2018-11" db="EMBL/GenBank/DDBJ databases">
        <title>Sequencing the genomes of 1000 actinobacteria strains.</title>
        <authorList>
            <person name="Klenk H.-P."/>
        </authorList>
    </citation>
    <scope>NUCLEOTIDE SEQUENCE [LARGE SCALE GENOMIC DNA]</scope>
    <source>
        <strain evidence="3 4">DSM 43634</strain>
    </source>
</reference>
<dbReference type="GO" id="GO:0016491">
    <property type="term" value="F:oxidoreductase activity"/>
    <property type="evidence" value="ECO:0007669"/>
    <property type="project" value="UniProtKB-KW"/>
</dbReference>
<dbReference type="PANTHER" id="PTHR43364:SF4">
    <property type="entry name" value="NAD(P)-LINKED OXIDOREDUCTASE SUPERFAMILY PROTEIN"/>
    <property type="match status" value="1"/>
</dbReference>
<comment type="caution">
    <text evidence="3">The sequence shown here is derived from an EMBL/GenBank/DDBJ whole genome shotgun (WGS) entry which is preliminary data.</text>
</comment>
<dbReference type="Proteomes" id="UP000271683">
    <property type="component" value="Unassembled WGS sequence"/>
</dbReference>
<accession>A0A3N1GM63</accession>
<dbReference type="InterPro" id="IPR050523">
    <property type="entry name" value="AKR_Detox_Biosynth"/>
</dbReference>
<proteinExistence type="predicted"/>
<organism evidence="3 4">
    <name type="scientific">Couchioplanes caeruleus</name>
    <dbReference type="NCBI Taxonomy" id="56438"/>
    <lineage>
        <taxon>Bacteria</taxon>
        <taxon>Bacillati</taxon>
        <taxon>Actinomycetota</taxon>
        <taxon>Actinomycetes</taxon>
        <taxon>Micromonosporales</taxon>
        <taxon>Micromonosporaceae</taxon>
        <taxon>Couchioplanes</taxon>
    </lineage>
</organism>
<name>A0A3N1GM63_9ACTN</name>
<evidence type="ECO:0000256" key="1">
    <source>
        <dbReference type="ARBA" id="ARBA00023002"/>
    </source>
</evidence>
<dbReference type="Pfam" id="PF00248">
    <property type="entry name" value="Aldo_ket_red"/>
    <property type="match status" value="1"/>
</dbReference>
<sequence>MELRKLGADGPMVSRLALGCMTFGQEADEGAAYAILDAFVEAGGTLIDNADVYVDGRSEEILGRWMRDRPEHRKDLVIASKGRFPVTGQPGAGLSRAYLHRALDASLRRLGVERIDIYQAHGPDPRVPLEEFAEFAVEATAAGKVAHVGVSNFAGWQTALLHAEMLRSGGAAPVSLQPQYSLLVREPEWEQLPAVQALNMGTMVWGPLAAGWLTGKYRRDAGAPSGSRLGDDPNRGLEAFSRRGTERNWRIVETLAEVAAQHGLTSTHAALAWVMDRPGITAALVGARTADQLRTSLQAANLHLDPAATEILDKVSEPVTPDYPYTFLTEISGWNER</sequence>
<evidence type="ECO:0000259" key="2">
    <source>
        <dbReference type="Pfam" id="PF00248"/>
    </source>
</evidence>